<keyword evidence="3" id="KW-1185">Reference proteome</keyword>
<gene>
    <name evidence="2" type="ORF">JIN82_12570</name>
</gene>
<feature type="domain" description="Aminoglycoside phosphotransferase" evidence="1">
    <location>
        <begin position="78"/>
        <end position="137"/>
    </location>
</feature>
<evidence type="ECO:0000313" key="3">
    <source>
        <dbReference type="Proteomes" id="UP000624703"/>
    </source>
</evidence>
<dbReference type="InterPro" id="IPR011009">
    <property type="entry name" value="Kinase-like_dom_sf"/>
</dbReference>
<proteinExistence type="predicted"/>
<dbReference type="EMBL" id="JAENIM010000042">
    <property type="protein sequence ID" value="MBK1791987.1"/>
    <property type="molecule type" value="Genomic_DNA"/>
</dbReference>
<accession>A0A8J7MEL7</accession>
<dbReference type="Gene3D" id="3.90.1200.10">
    <property type="match status" value="1"/>
</dbReference>
<name>A0A8J7MEL7_9BACT</name>
<dbReference type="Proteomes" id="UP000624703">
    <property type="component" value="Unassembled WGS sequence"/>
</dbReference>
<evidence type="ECO:0000313" key="2">
    <source>
        <dbReference type="EMBL" id="MBK1791987.1"/>
    </source>
</evidence>
<sequence>MHELLQFLNHSGFEYAPDFIGVDEKSNRECLSYIDGEVALRPWPSVLRTLSGLEQIARMLKQYHQIVVKFEPIGAKWHLADRDTTDSCIIRHGDIGPWNMVWMGDRLVGVIDWDFAEPGTILEDLAQVAWHCIPLKPPRRSTEAGVASEDIEERFDFFCRTYGVSKELVLQNISIIHDQEIDRMKTHGVKGVEPWATFLERGDLEVVIEDSLWLRQRYNLV</sequence>
<dbReference type="Pfam" id="PF01636">
    <property type="entry name" value="APH"/>
    <property type="match status" value="1"/>
</dbReference>
<evidence type="ECO:0000259" key="1">
    <source>
        <dbReference type="Pfam" id="PF01636"/>
    </source>
</evidence>
<dbReference type="RefSeq" id="WP_200312000.1">
    <property type="nucleotide sequence ID" value="NZ_JAENIM010000042.1"/>
</dbReference>
<reference evidence="2" key="1">
    <citation type="submission" date="2021-01" db="EMBL/GenBank/DDBJ databases">
        <title>Modified the classification status of verrucomicrobia.</title>
        <authorList>
            <person name="Feng X."/>
        </authorList>
    </citation>
    <scope>NUCLEOTIDE SEQUENCE</scope>
    <source>
        <strain evidence="2">_KCTC 22039</strain>
    </source>
</reference>
<comment type="caution">
    <text evidence="2">The sequence shown here is derived from an EMBL/GenBank/DDBJ whole genome shotgun (WGS) entry which is preliminary data.</text>
</comment>
<organism evidence="2 3">
    <name type="scientific">Persicirhabdus sediminis</name>
    <dbReference type="NCBI Taxonomy" id="454144"/>
    <lineage>
        <taxon>Bacteria</taxon>
        <taxon>Pseudomonadati</taxon>
        <taxon>Verrucomicrobiota</taxon>
        <taxon>Verrucomicrobiia</taxon>
        <taxon>Verrucomicrobiales</taxon>
        <taxon>Verrucomicrobiaceae</taxon>
        <taxon>Persicirhabdus</taxon>
    </lineage>
</organism>
<protein>
    <submittedName>
        <fullName evidence="2">Aminoglycoside phosphotransferase family protein</fullName>
    </submittedName>
</protein>
<dbReference type="InterPro" id="IPR002575">
    <property type="entry name" value="Aminoglycoside_PTrfase"/>
</dbReference>
<dbReference type="SUPFAM" id="SSF56112">
    <property type="entry name" value="Protein kinase-like (PK-like)"/>
    <property type="match status" value="1"/>
</dbReference>
<dbReference type="AlphaFoldDB" id="A0A8J7MEL7"/>